<evidence type="ECO:0000313" key="4">
    <source>
        <dbReference type="EMBL" id="PKY46429.1"/>
    </source>
</evidence>
<evidence type="ECO:0000313" key="2">
    <source>
        <dbReference type="EMBL" id="PKC12508.1"/>
    </source>
</evidence>
<evidence type="ECO:0000313" key="6">
    <source>
        <dbReference type="Proteomes" id="UP000232722"/>
    </source>
</evidence>
<dbReference type="SMART" id="SM00317">
    <property type="entry name" value="SET"/>
    <property type="match status" value="1"/>
</dbReference>
<reference evidence="2 6" key="2">
    <citation type="submission" date="2017-09" db="EMBL/GenBank/DDBJ databases">
        <title>Extensive intraspecific genome diversity in a model arbuscular mycorrhizal fungus.</title>
        <authorList>
            <person name="Chen E.C."/>
            <person name="Morin E."/>
            <person name="Beaudet D."/>
            <person name="Noel J."/>
            <person name="Ndikumana S."/>
            <person name="Charron P."/>
            <person name="St-Onge C."/>
            <person name="Giorgi J."/>
            <person name="Grigoriev I.V."/>
            <person name="Roux C."/>
            <person name="Martin F.M."/>
            <person name="Corradi N."/>
        </authorList>
    </citation>
    <scope>NUCLEOTIDE SEQUENCE [LARGE SCALE GENOMIC DNA]</scope>
    <source>
        <strain evidence="2 6">A5</strain>
    </source>
</reference>
<name>A0A2I1GIG9_9GLOM</name>
<dbReference type="EMBL" id="LLXJ01000246">
    <property type="protein sequence ID" value="PKC12508.1"/>
    <property type="molecule type" value="Genomic_DNA"/>
</dbReference>
<feature type="domain" description="SET" evidence="1">
    <location>
        <begin position="40"/>
        <end position="164"/>
    </location>
</feature>
<dbReference type="OrthoDB" id="2379910at2759"/>
<dbReference type="VEuPathDB" id="FungiDB:RhiirFUN_025175"/>
<dbReference type="Proteomes" id="UP000232688">
    <property type="component" value="Unassembled WGS sequence"/>
</dbReference>
<evidence type="ECO:0000259" key="1">
    <source>
        <dbReference type="SMART" id="SM00317"/>
    </source>
</evidence>
<evidence type="ECO:0000313" key="5">
    <source>
        <dbReference type="Proteomes" id="UP000232688"/>
    </source>
</evidence>
<dbReference type="SUPFAM" id="SSF82199">
    <property type="entry name" value="SET domain"/>
    <property type="match status" value="1"/>
</dbReference>
<sequence length="425" mass="50118">MFIKKLPYICQQMRKKEYDTSSSNEKILNEKFLNEKPKNPSVYVFQRAQGDFTLVSKHKFRKFQYILHHTCATTTTATTCHTKKSCEHFFNDNILKSDLYYDICSGIENSQSKLSCFIKFSKNPNCFLVKKYINKELNLGLYALRDIYEGDELSICNNIDNLFEIFNEFNLLFPKELDPFKINFLRSLYLEKLIEKLNIHDLDNFELNSLNISLEERNFLNNHPDLISITQSLEYSILSHFSSSNLYPSKLLNSLKSKNNLNKITLVSLTKTTLKLFNLKNDYYNQIYLILSLEHFSVTLSQKLSMLLNSYRLFLLWINCEHKFTYASRIEQFIICYVISINSLMESWISINDWAKLLISINVLIGNCDDDDISEELKCEKFVERFKCLQLRCLECVEFKCMVTLCAHYKFLSEICDKFKINKLI</sequence>
<dbReference type="EMBL" id="LLXH01000445">
    <property type="protein sequence ID" value="PKC66693.1"/>
    <property type="molecule type" value="Genomic_DNA"/>
</dbReference>
<gene>
    <name evidence="3" type="ORF">RhiirA1_459393</name>
    <name evidence="4" type="ORF">RhiirA4_461289</name>
    <name evidence="2" type="ORF">RhiirA5_496883</name>
</gene>
<dbReference type="InterPro" id="IPR046341">
    <property type="entry name" value="SET_dom_sf"/>
</dbReference>
<dbReference type="VEuPathDB" id="FungiDB:RhiirA1_459393"/>
<dbReference type="InterPro" id="IPR001214">
    <property type="entry name" value="SET_dom"/>
</dbReference>
<dbReference type="VEuPathDB" id="FungiDB:FUN_022840"/>
<evidence type="ECO:0000313" key="3">
    <source>
        <dbReference type="EMBL" id="PKC66693.1"/>
    </source>
</evidence>
<keyword evidence="7" id="KW-1185">Reference proteome</keyword>
<protein>
    <recommendedName>
        <fullName evidence="1">SET domain-containing protein</fullName>
    </recommendedName>
</protein>
<comment type="caution">
    <text evidence="4">The sequence shown here is derived from an EMBL/GenBank/DDBJ whole genome shotgun (WGS) entry which is preliminary data.</text>
</comment>
<dbReference type="Proteomes" id="UP000232722">
    <property type="component" value="Unassembled WGS sequence"/>
</dbReference>
<reference evidence="4 7" key="1">
    <citation type="submission" date="2015-10" db="EMBL/GenBank/DDBJ databases">
        <title>Genome analyses suggest a sexual origin of heterokaryosis in a supposedly ancient asexual fungus.</title>
        <authorList>
            <person name="Ropars J."/>
            <person name="Sedzielewska K."/>
            <person name="Noel J."/>
            <person name="Charron P."/>
            <person name="Farinelli L."/>
            <person name="Marton T."/>
            <person name="Kruger M."/>
            <person name="Pelin A."/>
            <person name="Brachmann A."/>
            <person name="Corradi N."/>
        </authorList>
    </citation>
    <scope>NUCLEOTIDE SEQUENCE [LARGE SCALE GENOMIC DNA]</scope>
    <source>
        <strain evidence="4 7">A4</strain>
        <strain evidence="2 6">A5</strain>
    </source>
</reference>
<dbReference type="Gene3D" id="2.170.270.10">
    <property type="entry name" value="SET domain"/>
    <property type="match status" value="1"/>
</dbReference>
<proteinExistence type="predicted"/>
<dbReference type="Pfam" id="PF00856">
    <property type="entry name" value="SET"/>
    <property type="match status" value="1"/>
</dbReference>
<dbReference type="AlphaFoldDB" id="A0A2I1GIG9"/>
<dbReference type="EMBL" id="LLXI01000453">
    <property type="protein sequence ID" value="PKY46429.1"/>
    <property type="molecule type" value="Genomic_DNA"/>
</dbReference>
<dbReference type="Proteomes" id="UP000234323">
    <property type="component" value="Unassembled WGS sequence"/>
</dbReference>
<evidence type="ECO:0000313" key="7">
    <source>
        <dbReference type="Proteomes" id="UP000234323"/>
    </source>
</evidence>
<reference evidence="3 5" key="3">
    <citation type="submission" date="2017-10" db="EMBL/GenBank/DDBJ databases">
        <title>Extensive intraspecific genome diversity in a model arbuscular mycorrhizal fungus.</title>
        <authorList>
            <person name="Chen E.C.H."/>
            <person name="Morin E."/>
            <person name="Baudet D."/>
            <person name="Noel J."/>
            <person name="Ndikumana S."/>
            <person name="Charron P."/>
            <person name="St-Onge C."/>
            <person name="Giorgi J."/>
            <person name="Grigoriev I.V."/>
            <person name="Roux C."/>
            <person name="Martin F.M."/>
            <person name="Corradi N."/>
        </authorList>
    </citation>
    <scope>NUCLEOTIDE SEQUENCE [LARGE SCALE GENOMIC DNA]</scope>
    <source>
        <strain evidence="3 5">A1</strain>
    </source>
</reference>
<organism evidence="4 7">
    <name type="scientific">Rhizophagus irregularis</name>
    <dbReference type="NCBI Taxonomy" id="588596"/>
    <lineage>
        <taxon>Eukaryota</taxon>
        <taxon>Fungi</taxon>
        <taxon>Fungi incertae sedis</taxon>
        <taxon>Mucoromycota</taxon>
        <taxon>Glomeromycotina</taxon>
        <taxon>Glomeromycetes</taxon>
        <taxon>Glomerales</taxon>
        <taxon>Glomeraceae</taxon>
        <taxon>Rhizophagus</taxon>
    </lineage>
</organism>
<accession>A0A2I1GIG9</accession>
<reference evidence="3 5" key="4">
    <citation type="submission" date="2017-10" db="EMBL/GenBank/DDBJ databases">
        <title>Genome analyses suggest a sexual origin of heterokaryosis in a supposedly ancient asexual fungus.</title>
        <authorList>
            <person name="Corradi N."/>
            <person name="Sedzielewska K."/>
            <person name="Noel J."/>
            <person name="Charron P."/>
            <person name="Farinelli L."/>
            <person name="Marton T."/>
            <person name="Kruger M."/>
            <person name="Pelin A."/>
            <person name="Brachmann A."/>
            <person name="Corradi N."/>
        </authorList>
    </citation>
    <scope>NUCLEOTIDE SEQUENCE [LARGE SCALE GENOMIC DNA]</scope>
    <source>
        <strain evidence="3 5">A1</strain>
    </source>
</reference>